<comment type="similarity">
    <text evidence="2">Belongs to the ATG22 family.</text>
</comment>
<dbReference type="InterPro" id="IPR036259">
    <property type="entry name" value="MFS_trans_sf"/>
</dbReference>
<dbReference type="PANTHER" id="PTHR23519">
    <property type="entry name" value="AUTOPHAGY-RELATED PROTEIN 22"/>
    <property type="match status" value="1"/>
</dbReference>
<comment type="subcellular location">
    <subcellularLocation>
        <location evidence="1">Endomembrane system</location>
        <topology evidence="1">Multi-pass membrane protein</topology>
    </subcellularLocation>
</comment>
<feature type="transmembrane region" description="Helical" evidence="8">
    <location>
        <begin position="88"/>
        <end position="110"/>
    </location>
</feature>
<feature type="transmembrane region" description="Helical" evidence="8">
    <location>
        <begin position="276"/>
        <end position="295"/>
    </location>
</feature>
<keyword evidence="10" id="KW-1185">Reference proteome</keyword>
<comment type="caution">
    <text evidence="9">The sequence shown here is derived from an EMBL/GenBank/DDBJ whole genome shotgun (WGS) entry which is preliminary data.</text>
</comment>
<feature type="transmembrane region" description="Helical" evidence="8">
    <location>
        <begin position="246"/>
        <end position="270"/>
    </location>
</feature>
<evidence type="ECO:0000256" key="2">
    <source>
        <dbReference type="ARBA" id="ARBA00006978"/>
    </source>
</evidence>
<feature type="transmembrane region" description="Helical" evidence="8">
    <location>
        <begin position="148"/>
        <end position="168"/>
    </location>
</feature>
<feature type="transmembrane region" description="Helical" evidence="8">
    <location>
        <begin position="340"/>
        <end position="362"/>
    </location>
</feature>
<proteinExistence type="inferred from homology"/>
<protein>
    <submittedName>
        <fullName evidence="9">Major facilitator superfamily</fullName>
    </submittedName>
</protein>
<keyword evidence="6 8" id="KW-0472">Membrane</keyword>
<dbReference type="SUPFAM" id="SSF103473">
    <property type="entry name" value="MFS general substrate transporter"/>
    <property type="match status" value="1"/>
</dbReference>
<feature type="transmembrane region" description="Helical" evidence="8">
    <location>
        <begin position="407"/>
        <end position="425"/>
    </location>
</feature>
<dbReference type="PANTHER" id="PTHR23519:SF1">
    <property type="entry name" value="AUTOPHAGY-RELATED PROTEIN 22"/>
    <property type="match status" value="1"/>
</dbReference>
<dbReference type="GO" id="GO:0012505">
    <property type="term" value="C:endomembrane system"/>
    <property type="evidence" value="ECO:0007669"/>
    <property type="project" value="UniProtKB-SubCell"/>
</dbReference>
<dbReference type="EMBL" id="CAICTM010000883">
    <property type="protein sequence ID" value="CAB9517833.1"/>
    <property type="molecule type" value="Genomic_DNA"/>
</dbReference>
<feature type="transmembrane region" description="Helical" evidence="8">
    <location>
        <begin position="205"/>
        <end position="225"/>
    </location>
</feature>
<evidence type="ECO:0000256" key="3">
    <source>
        <dbReference type="ARBA" id="ARBA00022448"/>
    </source>
</evidence>
<dbReference type="Proteomes" id="UP001153069">
    <property type="component" value="Unassembled WGS sequence"/>
</dbReference>
<evidence type="ECO:0000313" key="10">
    <source>
        <dbReference type="Proteomes" id="UP001153069"/>
    </source>
</evidence>
<evidence type="ECO:0000256" key="4">
    <source>
        <dbReference type="ARBA" id="ARBA00022692"/>
    </source>
</evidence>
<feature type="transmembrane region" description="Helical" evidence="8">
    <location>
        <begin position="500"/>
        <end position="521"/>
    </location>
</feature>
<feature type="transmembrane region" description="Helical" evidence="8">
    <location>
        <begin position="180"/>
        <end position="199"/>
    </location>
</feature>
<dbReference type="InterPro" id="IPR050495">
    <property type="entry name" value="ATG22/LtaA_families"/>
</dbReference>
<gene>
    <name evidence="9" type="ORF">SEMRO_885_G216020.1</name>
</gene>
<reference evidence="9" key="1">
    <citation type="submission" date="2020-06" db="EMBL/GenBank/DDBJ databases">
        <authorList>
            <consortium name="Plant Systems Biology data submission"/>
        </authorList>
    </citation>
    <scope>NUCLEOTIDE SEQUENCE</scope>
    <source>
        <strain evidence="9">D6</strain>
    </source>
</reference>
<evidence type="ECO:0000256" key="1">
    <source>
        <dbReference type="ARBA" id="ARBA00004127"/>
    </source>
</evidence>
<keyword evidence="5 8" id="KW-1133">Transmembrane helix</keyword>
<evidence type="ECO:0000256" key="5">
    <source>
        <dbReference type="ARBA" id="ARBA00022989"/>
    </source>
</evidence>
<dbReference type="Pfam" id="PF11700">
    <property type="entry name" value="ATG22"/>
    <property type="match status" value="1"/>
</dbReference>
<feature type="transmembrane region" description="Helical" evidence="8">
    <location>
        <begin position="374"/>
        <end position="395"/>
    </location>
</feature>
<evidence type="ECO:0000256" key="6">
    <source>
        <dbReference type="ARBA" id="ARBA00023136"/>
    </source>
</evidence>
<feature type="transmembrane region" description="Helical" evidence="8">
    <location>
        <begin position="431"/>
        <end position="448"/>
    </location>
</feature>
<keyword evidence="4 8" id="KW-0812">Transmembrane</keyword>
<name>A0A9N8EBK1_9STRA</name>
<keyword evidence="3" id="KW-0813">Transport</keyword>
<dbReference type="AlphaFoldDB" id="A0A9N8EBK1"/>
<evidence type="ECO:0000313" key="9">
    <source>
        <dbReference type="EMBL" id="CAB9517833.1"/>
    </source>
</evidence>
<feature type="compositionally biased region" description="Acidic residues" evidence="7">
    <location>
        <begin position="538"/>
        <end position="549"/>
    </location>
</feature>
<feature type="region of interest" description="Disordered" evidence="7">
    <location>
        <begin position="536"/>
        <end position="558"/>
    </location>
</feature>
<dbReference type="Gene3D" id="1.20.1250.20">
    <property type="entry name" value="MFS general substrate transporter like domains"/>
    <property type="match status" value="1"/>
</dbReference>
<accession>A0A9N8EBK1</accession>
<dbReference type="InterPro" id="IPR024671">
    <property type="entry name" value="Atg22-like"/>
</dbReference>
<feature type="transmembrane region" description="Helical" evidence="8">
    <location>
        <begin position="469"/>
        <end position="488"/>
    </location>
</feature>
<dbReference type="OrthoDB" id="191614at2759"/>
<organism evidence="9 10">
    <name type="scientific">Seminavis robusta</name>
    <dbReference type="NCBI Taxonomy" id="568900"/>
    <lineage>
        <taxon>Eukaryota</taxon>
        <taxon>Sar</taxon>
        <taxon>Stramenopiles</taxon>
        <taxon>Ochrophyta</taxon>
        <taxon>Bacillariophyta</taxon>
        <taxon>Bacillariophyceae</taxon>
        <taxon>Bacillariophycidae</taxon>
        <taxon>Naviculales</taxon>
        <taxon>Naviculaceae</taxon>
        <taxon>Seminavis</taxon>
    </lineage>
</organism>
<evidence type="ECO:0000256" key="8">
    <source>
        <dbReference type="SAM" id="Phobius"/>
    </source>
</evidence>
<evidence type="ECO:0000256" key="7">
    <source>
        <dbReference type="SAM" id="MobiDB-lite"/>
    </source>
</evidence>
<sequence length="558" mass="60683">MTTVGSHNNGDVVAMNGPCTAPIAMDQAPTTTSQEIISDDATRAIDGHEEDPPHTPIIVVEKDEDAPPLPWWYPRIRGKPLFYGNQEALGWACTVVANSGISLGIGIFVVPAALELAKKEAGCATEVPEGMDEIPECYGEVYGVKPTSFFTVISTIVGLAAAFVIPLAGALVDYTPHRRLLGRIFSFAFTILILAPAFLNEQTWFVVSIVIMVNLVISMAQGMLFNAYLPELTDNEDRLNEFSRTFTILSFSSIVLFLGIVMGIGAGLGITGDSVAVARLSAIVAFCFSSVLFYASWGLLFQERPAAHELPQGQWLLSAGFRQVYRTTIKIQKHYHGLKWFFLSLCVGDAAVQSLTLLAITYVSDQLEFNSTEVVLASALVIISTIPGALVGAVFNRWVNPIRSSALSVLGFFILTPLWALVASGPGDQNVTYFWCFLFGFFTGWKYTGDRVLVSAILPEGQDAELMGMYSFCGYVFSWAPTLLFTVINEAGESQRLGLVSLDIFFGAALIAYCMMGDYSVAVRIADRLKIDTCTVNQEEDEEPEEGEEGASTADDNV</sequence>